<keyword evidence="3" id="KW-1185">Reference proteome</keyword>
<dbReference type="RefSeq" id="WP_203835434.1">
    <property type="nucleotide sequence ID" value="NZ_BAAATV010000004.1"/>
</dbReference>
<keyword evidence="1" id="KW-0812">Transmembrane</keyword>
<dbReference type="EMBL" id="BOMN01000014">
    <property type="protein sequence ID" value="GIE18160.1"/>
    <property type="molecule type" value="Genomic_DNA"/>
</dbReference>
<gene>
    <name evidence="2" type="ORF">Ahu01nite_012620</name>
</gene>
<name>A0ABQ3ZHW4_9ACTN</name>
<reference evidence="2 3" key="1">
    <citation type="submission" date="2021-01" db="EMBL/GenBank/DDBJ databases">
        <title>Whole genome shotgun sequence of Actinoplanes humidus NBRC 14915.</title>
        <authorList>
            <person name="Komaki H."/>
            <person name="Tamura T."/>
        </authorList>
    </citation>
    <scope>NUCLEOTIDE SEQUENCE [LARGE SCALE GENOMIC DNA]</scope>
    <source>
        <strain evidence="2 3">NBRC 14915</strain>
    </source>
</reference>
<feature type="transmembrane region" description="Helical" evidence="1">
    <location>
        <begin position="21"/>
        <end position="43"/>
    </location>
</feature>
<accession>A0ABQ3ZHW4</accession>
<evidence type="ECO:0000313" key="3">
    <source>
        <dbReference type="Proteomes" id="UP000603200"/>
    </source>
</evidence>
<dbReference type="Proteomes" id="UP000603200">
    <property type="component" value="Unassembled WGS sequence"/>
</dbReference>
<sequence>MTRLGSVRIVSWTPTGVVQRRGFSGLLAFAALFVPNALLAAALNEINETLRYLGLLTCLAMLALWWRPLTALIHRLRGGIALERLHRKLRKLTSSSPGAALIRGIRPGNWVVTRNQKTARGTPDEPEPHPRNEFRMCIARYDVNDHQSRLAFTDGTSMAWTATTQVLHQRFALPSIHGLTYSIADVPPDAAAVLNNLVRVIAAAPDSTTLTEARVHLDPHTDAGLLHALRAGVVWGIVATGAAHTAYDMIGSASLDHPGAGTVTLRLTEAGRVWLACAPRAARVTEPSTAQP</sequence>
<keyword evidence="1" id="KW-1133">Transmembrane helix</keyword>
<organism evidence="2 3">
    <name type="scientific">Winogradskya humida</name>
    <dbReference type="NCBI Taxonomy" id="113566"/>
    <lineage>
        <taxon>Bacteria</taxon>
        <taxon>Bacillati</taxon>
        <taxon>Actinomycetota</taxon>
        <taxon>Actinomycetes</taxon>
        <taxon>Micromonosporales</taxon>
        <taxon>Micromonosporaceae</taxon>
        <taxon>Winogradskya</taxon>
    </lineage>
</organism>
<evidence type="ECO:0000256" key="1">
    <source>
        <dbReference type="SAM" id="Phobius"/>
    </source>
</evidence>
<evidence type="ECO:0000313" key="2">
    <source>
        <dbReference type="EMBL" id="GIE18160.1"/>
    </source>
</evidence>
<keyword evidence="1" id="KW-0472">Membrane</keyword>
<proteinExistence type="predicted"/>
<comment type="caution">
    <text evidence="2">The sequence shown here is derived from an EMBL/GenBank/DDBJ whole genome shotgun (WGS) entry which is preliminary data.</text>
</comment>
<protein>
    <submittedName>
        <fullName evidence="2">Uncharacterized protein</fullName>
    </submittedName>
</protein>